<dbReference type="Pfam" id="PF13732">
    <property type="entry name" value="DrrA1-3_C"/>
    <property type="match status" value="1"/>
</dbReference>
<dbReference type="eggNOG" id="COG1131">
    <property type="taxonomic scope" value="Bacteria"/>
</dbReference>
<dbReference type="GO" id="GO:0005524">
    <property type="term" value="F:ATP binding"/>
    <property type="evidence" value="ECO:0007669"/>
    <property type="project" value="UniProtKB-KW"/>
</dbReference>
<dbReference type="InterPro" id="IPR003439">
    <property type="entry name" value="ABC_transporter-like_ATP-bd"/>
</dbReference>
<dbReference type="PROSITE" id="PS50893">
    <property type="entry name" value="ABC_TRANSPORTER_2"/>
    <property type="match status" value="1"/>
</dbReference>
<dbReference type="GO" id="GO:0016887">
    <property type="term" value="F:ATP hydrolysis activity"/>
    <property type="evidence" value="ECO:0007669"/>
    <property type="project" value="InterPro"/>
</dbReference>
<dbReference type="SUPFAM" id="SSF52540">
    <property type="entry name" value="P-loop containing nucleoside triphosphate hydrolases"/>
    <property type="match status" value="1"/>
</dbReference>
<evidence type="ECO:0000256" key="3">
    <source>
        <dbReference type="ARBA" id="ARBA00022741"/>
    </source>
</evidence>
<comment type="similarity">
    <text evidence="5">Belongs to the ABC transporter superfamily. Drug exporter-1 (DrugE1) (TC 3.A.1.105) family.</text>
</comment>
<evidence type="ECO:0000256" key="4">
    <source>
        <dbReference type="ARBA" id="ARBA00022840"/>
    </source>
</evidence>
<dbReference type="PATRIC" id="fig|883081.3.peg.411"/>
<dbReference type="RefSeq" id="WP_003776850.1">
    <property type="nucleotide sequence ID" value="NZ_JH992957.1"/>
</dbReference>
<dbReference type="NCBIfam" id="TIGR01188">
    <property type="entry name" value="drrA"/>
    <property type="match status" value="1"/>
</dbReference>
<comment type="caution">
    <text evidence="7">The sequence shown here is derived from an EMBL/GenBank/DDBJ whole genome shotgun (WGS) entry which is preliminary data.</text>
</comment>
<gene>
    <name evidence="7" type="ORF">HMPREF9698_00409</name>
</gene>
<proteinExistence type="inferred from homology"/>
<sequence>MLEARQINKSFKKFQAVKDLSLHLEEGESVGLLGPNGAGKSTTISILSTLMQANSGSLIYKGEDCFKNPKPLRQALGLVPQEIALYPELTAYENLKFFGKVYQLKGKDLEDRIQTILEEIGLKDRQKERVTNYSGGMKRRLNIGVALIQAPQILVMDEPTVGIDPQSRSHILDMVKKLNQSQGMTVLYTSHYMEEVEKLCDRVYIMDHGEIIAAGTIDDLKSILNNEKSIQVDLVQKSSSFKEKLLDQANINQVLDTERGYQLIASNEKETMTQVFEIAHQLNLEINRLSIHNPSLEDVFLHLTGRRLRD</sequence>
<evidence type="ECO:0000259" key="6">
    <source>
        <dbReference type="PROSITE" id="PS50893"/>
    </source>
</evidence>
<reference evidence="7 8" key="1">
    <citation type="submission" date="2012-09" db="EMBL/GenBank/DDBJ databases">
        <title>The Genome Sequence of Alloiococcus otitis ATCC 51267.</title>
        <authorList>
            <consortium name="The Broad Institute Genome Sequencing Platform"/>
            <person name="Earl A."/>
            <person name="Ward D."/>
            <person name="Feldgarden M."/>
            <person name="Gevers D."/>
            <person name="Huys G."/>
            <person name="Walker B."/>
            <person name="Young S.K."/>
            <person name="Zeng Q."/>
            <person name="Gargeya S."/>
            <person name="Fitzgerald M."/>
            <person name="Haas B."/>
            <person name="Abouelleil A."/>
            <person name="Alvarado L."/>
            <person name="Arachchi H.M."/>
            <person name="Berlin A.M."/>
            <person name="Chapman S.B."/>
            <person name="Goldberg J."/>
            <person name="Griggs A."/>
            <person name="Gujja S."/>
            <person name="Hansen M."/>
            <person name="Howarth C."/>
            <person name="Imamovic A."/>
            <person name="Larimer J."/>
            <person name="McCowen C."/>
            <person name="Montmayeur A."/>
            <person name="Murphy C."/>
            <person name="Neiman D."/>
            <person name="Pearson M."/>
            <person name="Priest M."/>
            <person name="Roberts A."/>
            <person name="Saif S."/>
            <person name="Shea T."/>
            <person name="Sisk P."/>
            <person name="Sykes S."/>
            <person name="Wortman J."/>
            <person name="Nusbaum C."/>
            <person name="Birren B."/>
        </authorList>
    </citation>
    <scope>NUCLEOTIDE SEQUENCE [LARGE SCALE GENOMIC DNA]</scope>
    <source>
        <strain evidence="7 8">ATCC 51267</strain>
    </source>
</reference>
<comment type="subcellular location">
    <subcellularLocation>
        <location evidence="1">Cell membrane</location>
        <topology evidence="1">Peripheral membrane protein</topology>
        <orientation evidence="1">Cytoplasmic side</orientation>
    </subcellularLocation>
</comment>
<organism evidence="7 8">
    <name type="scientific">Alloiococcus otitis ATCC 51267</name>
    <dbReference type="NCBI Taxonomy" id="883081"/>
    <lineage>
        <taxon>Bacteria</taxon>
        <taxon>Bacillati</taxon>
        <taxon>Bacillota</taxon>
        <taxon>Bacilli</taxon>
        <taxon>Lactobacillales</taxon>
        <taxon>Carnobacteriaceae</taxon>
        <taxon>Alloiococcus</taxon>
    </lineage>
</organism>
<dbReference type="PANTHER" id="PTHR43582:SF2">
    <property type="entry name" value="LINEARMYCIN RESISTANCE ATP-BINDING PROTEIN LNRL"/>
    <property type="match status" value="1"/>
</dbReference>
<dbReference type="InterPro" id="IPR027417">
    <property type="entry name" value="P-loop_NTPase"/>
</dbReference>
<dbReference type="OrthoDB" id="9804819at2"/>
<evidence type="ECO:0000313" key="8">
    <source>
        <dbReference type="Proteomes" id="UP000009875"/>
    </source>
</evidence>
<dbReference type="InterPro" id="IPR025302">
    <property type="entry name" value="DrrA1/2-like_C"/>
</dbReference>
<dbReference type="EMBL" id="AGXA01000005">
    <property type="protein sequence ID" value="EKU94097.1"/>
    <property type="molecule type" value="Genomic_DNA"/>
</dbReference>
<dbReference type="GO" id="GO:0005886">
    <property type="term" value="C:plasma membrane"/>
    <property type="evidence" value="ECO:0007669"/>
    <property type="project" value="UniProtKB-SubCell"/>
</dbReference>
<accession>K9ESZ9</accession>
<evidence type="ECO:0000256" key="2">
    <source>
        <dbReference type="ARBA" id="ARBA00022448"/>
    </source>
</evidence>
<evidence type="ECO:0000256" key="5">
    <source>
        <dbReference type="ARBA" id="ARBA00049985"/>
    </source>
</evidence>
<keyword evidence="4 7" id="KW-0067">ATP-binding</keyword>
<dbReference type="Pfam" id="PF00005">
    <property type="entry name" value="ABC_tran"/>
    <property type="match status" value="1"/>
</dbReference>
<name>K9ESZ9_9LACT</name>
<dbReference type="Proteomes" id="UP000009875">
    <property type="component" value="Unassembled WGS sequence"/>
</dbReference>
<feature type="domain" description="ABC transporter" evidence="6">
    <location>
        <begin position="2"/>
        <end position="233"/>
    </location>
</feature>
<keyword evidence="8" id="KW-1185">Reference proteome</keyword>
<dbReference type="GO" id="GO:1900753">
    <property type="term" value="P:doxorubicin transport"/>
    <property type="evidence" value="ECO:0007669"/>
    <property type="project" value="InterPro"/>
</dbReference>
<dbReference type="InterPro" id="IPR017871">
    <property type="entry name" value="ABC_transporter-like_CS"/>
</dbReference>
<dbReference type="SMART" id="SM00382">
    <property type="entry name" value="AAA"/>
    <property type="match status" value="1"/>
</dbReference>
<keyword evidence="3" id="KW-0547">Nucleotide-binding</keyword>
<dbReference type="AlphaFoldDB" id="K9ESZ9"/>
<dbReference type="InterPro" id="IPR003593">
    <property type="entry name" value="AAA+_ATPase"/>
</dbReference>
<dbReference type="STRING" id="883081.HMPREF9698_00409"/>
<evidence type="ECO:0000313" key="7">
    <source>
        <dbReference type="EMBL" id="EKU94097.1"/>
    </source>
</evidence>
<dbReference type="GO" id="GO:0043215">
    <property type="term" value="P:daunorubicin transport"/>
    <property type="evidence" value="ECO:0007669"/>
    <property type="project" value="InterPro"/>
</dbReference>
<dbReference type="PANTHER" id="PTHR43582">
    <property type="entry name" value="LINEARMYCIN RESISTANCE ATP-BINDING PROTEIN LNRL"/>
    <property type="match status" value="1"/>
</dbReference>
<dbReference type="PROSITE" id="PS00211">
    <property type="entry name" value="ABC_TRANSPORTER_1"/>
    <property type="match status" value="1"/>
</dbReference>
<dbReference type="HOGENOM" id="CLU_000604_1_2_9"/>
<evidence type="ECO:0000256" key="1">
    <source>
        <dbReference type="ARBA" id="ARBA00004413"/>
    </source>
</evidence>
<dbReference type="InterPro" id="IPR005894">
    <property type="entry name" value="DrrA"/>
</dbReference>
<protein>
    <submittedName>
        <fullName evidence="7">Daunorubicin resistance ABC transporter, ATP-binding protein</fullName>
    </submittedName>
</protein>
<dbReference type="Gene3D" id="3.40.50.300">
    <property type="entry name" value="P-loop containing nucleotide triphosphate hydrolases"/>
    <property type="match status" value="1"/>
</dbReference>
<keyword evidence="2" id="KW-0813">Transport</keyword>